<dbReference type="PANTHER" id="PTHR30118:SF15">
    <property type="entry name" value="TRANSCRIPTIONAL REGULATORY PROTEIN"/>
    <property type="match status" value="1"/>
</dbReference>
<name>A0A1T5FB39_9SPHN</name>
<evidence type="ECO:0000259" key="5">
    <source>
        <dbReference type="PROSITE" id="PS50931"/>
    </source>
</evidence>
<dbReference type="InterPro" id="IPR005119">
    <property type="entry name" value="LysR_subst-bd"/>
</dbReference>
<dbReference type="PROSITE" id="PS50931">
    <property type="entry name" value="HTH_LYSR"/>
    <property type="match status" value="1"/>
</dbReference>
<feature type="domain" description="HTH lysR-type" evidence="5">
    <location>
        <begin position="8"/>
        <end position="65"/>
    </location>
</feature>
<keyword evidence="2" id="KW-0805">Transcription regulation</keyword>
<keyword evidence="3 6" id="KW-0238">DNA-binding</keyword>
<dbReference type="RefSeq" id="WP_079649616.1">
    <property type="nucleotide sequence ID" value="NZ_FUYM01000009.1"/>
</dbReference>
<proteinExistence type="inferred from homology"/>
<dbReference type="Pfam" id="PF03466">
    <property type="entry name" value="LysR_substrate"/>
    <property type="match status" value="1"/>
</dbReference>
<evidence type="ECO:0000256" key="4">
    <source>
        <dbReference type="ARBA" id="ARBA00023163"/>
    </source>
</evidence>
<sequence>MALSLTQFDLNLLVVLDALLTEKSVTRAAERLFVTQPAVSGSLARLRDIFEDPLLVRVGREMELTVRARALAGPVREALLMVKAALGSEERFDPSETKCEFRIAMTDYCSMTILPRIVRELAVRAPGIELAVEGLVNKSFDRLETGEIDFLLTVVERTLLMHSRHPDMLRGADAFEDCYTCVVAADHPFDGMLTPEDFRAYPNATVSFGEHTFTTDRAAYEHGGLDQSPALIASSFSSLLFQLQGTRLIGTVPYRLAEIFAPMLGLRLLEPPIRLPSLTERLNWHVRNDADPGHSWMRNLILDVGRSMGPRKGAPD</sequence>
<dbReference type="SUPFAM" id="SSF53850">
    <property type="entry name" value="Periplasmic binding protein-like II"/>
    <property type="match status" value="1"/>
</dbReference>
<dbReference type="Proteomes" id="UP000189818">
    <property type="component" value="Unassembled WGS sequence"/>
</dbReference>
<dbReference type="STRING" id="439228.SAMN06295920_10914"/>
<dbReference type="EMBL" id="FUYM01000009">
    <property type="protein sequence ID" value="SKB93379.1"/>
    <property type="molecule type" value="Genomic_DNA"/>
</dbReference>
<organism evidence="6 7">
    <name type="scientific">Rhizorhabdus histidinilytica</name>
    <dbReference type="NCBI Taxonomy" id="439228"/>
    <lineage>
        <taxon>Bacteria</taxon>
        <taxon>Pseudomonadati</taxon>
        <taxon>Pseudomonadota</taxon>
        <taxon>Alphaproteobacteria</taxon>
        <taxon>Sphingomonadales</taxon>
        <taxon>Sphingomonadaceae</taxon>
        <taxon>Rhizorhabdus</taxon>
    </lineage>
</organism>
<keyword evidence="7" id="KW-1185">Reference proteome</keyword>
<dbReference type="AlphaFoldDB" id="A0A1T5FB39"/>
<dbReference type="InterPro" id="IPR000847">
    <property type="entry name" value="LysR_HTH_N"/>
</dbReference>
<keyword evidence="4" id="KW-0804">Transcription</keyword>
<dbReference type="InterPro" id="IPR036388">
    <property type="entry name" value="WH-like_DNA-bd_sf"/>
</dbReference>
<dbReference type="PRINTS" id="PR00039">
    <property type="entry name" value="HTHLYSR"/>
</dbReference>
<dbReference type="SUPFAM" id="SSF46785">
    <property type="entry name" value="Winged helix' DNA-binding domain"/>
    <property type="match status" value="1"/>
</dbReference>
<reference evidence="7" key="1">
    <citation type="submission" date="2017-02" db="EMBL/GenBank/DDBJ databases">
        <authorList>
            <person name="Varghese N."/>
            <person name="Submissions S."/>
        </authorList>
    </citation>
    <scope>NUCLEOTIDE SEQUENCE [LARGE SCALE GENOMIC DNA]</scope>
    <source>
        <strain evidence="7">UM2</strain>
    </source>
</reference>
<dbReference type="Gene3D" id="1.10.10.10">
    <property type="entry name" value="Winged helix-like DNA-binding domain superfamily/Winged helix DNA-binding domain"/>
    <property type="match status" value="1"/>
</dbReference>
<dbReference type="PANTHER" id="PTHR30118">
    <property type="entry name" value="HTH-TYPE TRANSCRIPTIONAL REGULATOR LEUO-RELATED"/>
    <property type="match status" value="1"/>
</dbReference>
<dbReference type="OrthoDB" id="8339333at2"/>
<dbReference type="GO" id="GO:0003677">
    <property type="term" value="F:DNA binding"/>
    <property type="evidence" value="ECO:0007669"/>
    <property type="project" value="UniProtKB-KW"/>
</dbReference>
<dbReference type="InterPro" id="IPR036390">
    <property type="entry name" value="WH_DNA-bd_sf"/>
</dbReference>
<evidence type="ECO:0000256" key="2">
    <source>
        <dbReference type="ARBA" id="ARBA00023015"/>
    </source>
</evidence>
<evidence type="ECO:0000313" key="7">
    <source>
        <dbReference type="Proteomes" id="UP000189818"/>
    </source>
</evidence>
<dbReference type="InterPro" id="IPR037402">
    <property type="entry name" value="YidZ_PBP2"/>
</dbReference>
<accession>A0A1T5FB39</accession>
<dbReference type="Gene3D" id="3.40.190.10">
    <property type="entry name" value="Periplasmic binding protein-like II"/>
    <property type="match status" value="2"/>
</dbReference>
<evidence type="ECO:0000313" key="6">
    <source>
        <dbReference type="EMBL" id="SKB93379.1"/>
    </source>
</evidence>
<dbReference type="GO" id="GO:0003700">
    <property type="term" value="F:DNA-binding transcription factor activity"/>
    <property type="evidence" value="ECO:0007669"/>
    <property type="project" value="InterPro"/>
</dbReference>
<protein>
    <submittedName>
        <fullName evidence="6">DNA-binding transcriptional regulator, LysR family</fullName>
    </submittedName>
</protein>
<dbReference type="Pfam" id="PF00126">
    <property type="entry name" value="HTH_1"/>
    <property type="match status" value="1"/>
</dbReference>
<evidence type="ECO:0000256" key="3">
    <source>
        <dbReference type="ARBA" id="ARBA00023125"/>
    </source>
</evidence>
<comment type="similarity">
    <text evidence="1">Belongs to the LysR transcriptional regulatory family.</text>
</comment>
<gene>
    <name evidence="6" type="ORF">SAMN06295920_10914</name>
</gene>
<dbReference type="CDD" id="cd08417">
    <property type="entry name" value="PBP2_Nitroaromatics_like"/>
    <property type="match status" value="1"/>
</dbReference>
<dbReference type="InterPro" id="IPR050389">
    <property type="entry name" value="LysR-type_TF"/>
</dbReference>
<evidence type="ECO:0000256" key="1">
    <source>
        <dbReference type="ARBA" id="ARBA00009437"/>
    </source>
</evidence>